<evidence type="ECO:0000256" key="11">
    <source>
        <dbReference type="SAM" id="Phobius"/>
    </source>
</evidence>
<keyword evidence="9 10" id="KW-0807">Transducer</keyword>
<keyword evidence="4 10" id="KW-0812">Transmembrane</keyword>
<evidence type="ECO:0000256" key="1">
    <source>
        <dbReference type="ARBA" id="ARBA00004651"/>
    </source>
</evidence>
<accession>A0AAU9TUU2</accession>
<dbReference type="PROSITE" id="PS50262">
    <property type="entry name" value="G_PROTEIN_RECEP_F1_2"/>
    <property type="match status" value="1"/>
</dbReference>
<reference evidence="13" key="1">
    <citation type="submission" date="2022-03" db="EMBL/GenBank/DDBJ databases">
        <authorList>
            <person name="Tunstrom K."/>
        </authorList>
    </citation>
    <scope>NUCLEOTIDE SEQUENCE</scope>
</reference>
<keyword evidence="14" id="KW-1185">Reference proteome</keyword>
<comment type="caution">
    <text evidence="13">The sequence shown here is derived from an EMBL/GenBank/DDBJ whole genome shotgun (WGS) entry which is preliminary data.</text>
</comment>
<evidence type="ECO:0000256" key="4">
    <source>
        <dbReference type="ARBA" id="ARBA00022692"/>
    </source>
</evidence>
<dbReference type="PANTHER" id="PTHR24228:SF74">
    <property type="entry name" value="G-PROTEIN COUPLED RECEPTORS FAMILY 1 PROFILE DOMAIN-CONTAINING PROTEIN"/>
    <property type="match status" value="1"/>
</dbReference>
<keyword evidence="5 11" id="KW-1133">Transmembrane helix</keyword>
<protein>
    <recommendedName>
        <fullName evidence="12">G-protein coupled receptors family 1 profile domain-containing protein</fullName>
    </recommendedName>
</protein>
<feature type="transmembrane region" description="Helical" evidence="11">
    <location>
        <begin position="35"/>
        <end position="62"/>
    </location>
</feature>
<dbReference type="PANTHER" id="PTHR24228">
    <property type="entry name" value="B2 BRADYKININ RECEPTOR/ANGIOTENSIN II RECEPTOR"/>
    <property type="match status" value="1"/>
</dbReference>
<feature type="transmembrane region" description="Helical" evidence="11">
    <location>
        <begin position="154"/>
        <end position="174"/>
    </location>
</feature>
<dbReference type="CDD" id="cd15210">
    <property type="entry name" value="7tmA_GPR84-like"/>
    <property type="match status" value="1"/>
</dbReference>
<evidence type="ECO:0000256" key="3">
    <source>
        <dbReference type="ARBA" id="ARBA00022475"/>
    </source>
</evidence>
<dbReference type="AlphaFoldDB" id="A0AAU9TUU2"/>
<feature type="transmembrane region" description="Helical" evidence="11">
    <location>
        <begin position="74"/>
        <end position="95"/>
    </location>
</feature>
<evidence type="ECO:0000313" key="14">
    <source>
        <dbReference type="Proteomes" id="UP001153954"/>
    </source>
</evidence>
<gene>
    <name evidence="13" type="ORF">EEDITHA_LOCUS6433</name>
</gene>
<keyword evidence="3" id="KW-1003">Cell membrane</keyword>
<dbReference type="EMBL" id="CAKOGL010000009">
    <property type="protein sequence ID" value="CAH2090479.1"/>
    <property type="molecule type" value="Genomic_DNA"/>
</dbReference>
<dbReference type="SUPFAM" id="SSF81321">
    <property type="entry name" value="Family A G protein-coupled receptor-like"/>
    <property type="match status" value="1"/>
</dbReference>
<organism evidence="13 14">
    <name type="scientific">Euphydryas editha</name>
    <name type="common">Edith's checkerspot</name>
    <dbReference type="NCBI Taxonomy" id="104508"/>
    <lineage>
        <taxon>Eukaryota</taxon>
        <taxon>Metazoa</taxon>
        <taxon>Ecdysozoa</taxon>
        <taxon>Arthropoda</taxon>
        <taxon>Hexapoda</taxon>
        <taxon>Insecta</taxon>
        <taxon>Pterygota</taxon>
        <taxon>Neoptera</taxon>
        <taxon>Endopterygota</taxon>
        <taxon>Lepidoptera</taxon>
        <taxon>Glossata</taxon>
        <taxon>Ditrysia</taxon>
        <taxon>Papilionoidea</taxon>
        <taxon>Nymphalidae</taxon>
        <taxon>Nymphalinae</taxon>
        <taxon>Euphydryas</taxon>
    </lineage>
</organism>
<feature type="transmembrane region" description="Helical" evidence="11">
    <location>
        <begin position="340"/>
        <end position="360"/>
    </location>
</feature>
<evidence type="ECO:0000256" key="7">
    <source>
        <dbReference type="ARBA" id="ARBA00023136"/>
    </source>
</evidence>
<evidence type="ECO:0000256" key="2">
    <source>
        <dbReference type="ARBA" id="ARBA00010663"/>
    </source>
</evidence>
<dbReference type="GO" id="GO:0004930">
    <property type="term" value="F:G protein-coupled receptor activity"/>
    <property type="evidence" value="ECO:0007669"/>
    <property type="project" value="UniProtKB-KW"/>
</dbReference>
<evidence type="ECO:0000256" key="10">
    <source>
        <dbReference type="RuleBase" id="RU000688"/>
    </source>
</evidence>
<evidence type="ECO:0000256" key="5">
    <source>
        <dbReference type="ARBA" id="ARBA00022989"/>
    </source>
</evidence>
<evidence type="ECO:0000256" key="8">
    <source>
        <dbReference type="ARBA" id="ARBA00023170"/>
    </source>
</evidence>
<dbReference type="InterPro" id="IPR017452">
    <property type="entry name" value="GPCR_Rhodpsn_7TM"/>
</dbReference>
<comment type="subcellular location">
    <subcellularLocation>
        <location evidence="1">Cell membrane</location>
        <topology evidence="1">Multi-pass membrane protein</topology>
    </subcellularLocation>
</comment>
<dbReference type="PRINTS" id="PR00237">
    <property type="entry name" value="GPCRRHODOPSN"/>
</dbReference>
<dbReference type="SMART" id="SM01381">
    <property type="entry name" value="7TM_GPCR_Srsx"/>
    <property type="match status" value="1"/>
</dbReference>
<dbReference type="Gene3D" id="1.20.1070.10">
    <property type="entry name" value="Rhodopsin 7-helix transmembrane proteins"/>
    <property type="match status" value="1"/>
</dbReference>
<evidence type="ECO:0000256" key="6">
    <source>
        <dbReference type="ARBA" id="ARBA00023040"/>
    </source>
</evidence>
<keyword evidence="6 10" id="KW-0297">G-protein coupled receptor</keyword>
<dbReference type="Proteomes" id="UP001153954">
    <property type="component" value="Unassembled WGS sequence"/>
</dbReference>
<name>A0AAU9TUU2_EUPED</name>
<evidence type="ECO:0000313" key="13">
    <source>
        <dbReference type="EMBL" id="CAH2090479.1"/>
    </source>
</evidence>
<dbReference type="Pfam" id="PF00001">
    <property type="entry name" value="7tm_1"/>
    <property type="match status" value="1"/>
</dbReference>
<comment type="similarity">
    <text evidence="2 10">Belongs to the G-protein coupled receptor 1 family.</text>
</comment>
<feature type="transmembrane region" description="Helical" evidence="11">
    <location>
        <begin position="115"/>
        <end position="133"/>
    </location>
</feature>
<keyword evidence="7 11" id="KW-0472">Membrane</keyword>
<evidence type="ECO:0000259" key="12">
    <source>
        <dbReference type="PROSITE" id="PS50262"/>
    </source>
</evidence>
<dbReference type="PROSITE" id="PS00237">
    <property type="entry name" value="G_PROTEIN_RECEP_F1_1"/>
    <property type="match status" value="1"/>
</dbReference>
<dbReference type="InterPro" id="IPR000276">
    <property type="entry name" value="GPCR_Rhodpsn"/>
</dbReference>
<keyword evidence="8 10" id="KW-0675">Receptor</keyword>
<feature type="transmembrane region" description="Helical" evidence="11">
    <location>
        <begin position="375"/>
        <end position="395"/>
    </location>
</feature>
<feature type="transmembrane region" description="Helical" evidence="11">
    <location>
        <begin position="203"/>
        <end position="227"/>
    </location>
</feature>
<evidence type="ECO:0000256" key="9">
    <source>
        <dbReference type="ARBA" id="ARBA00023224"/>
    </source>
</evidence>
<dbReference type="GO" id="GO:0005886">
    <property type="term" value="C:plasma membrane"/>
    <property type="evidence" value="ECO:0007669"/>
    <property type="project" value="UniProtKB-SubCell"/>
</dbReference>
<feature type="domain" description="G-protein coupled receptors family 1 profile" evidence="12">
    <location>
        <begin position="54"/>
        <end position="392"/>
    </location>
</feature>
<sequence length="420" mass="47773">MEFMKNNSDVFVNGSAFIPDDYLATVELFKGYPEWLMNFATACCIIFMLIGIPGNIITIVALARYEKVRNATAIFIMGLSCSDLLFCCFNFPLAASTFLHRSWKHGGLLCRMFPFARYALVAVSIFTILAITINRYVMIAHPRFYPKLYKNRNIAIMLISIWICPFAVTTAIWFEKWGRFGLDPSIGSCTILPDSNNVSPKTFVFLTAFIIPSIVISILYARIFFIVRKATKKTLKTNERTPEAEDDSSIDITSSVSARITAESSTNYVVEQAKDPQISLRNDPSPPLQRSTTFKVDTGDEIVRYPEVLKQEPSRLRRTGIRKSMALLKLSLPTRKDRRLGTMIIAIMITFWLCHLPITVTKVLHEINPHPVSNIAAYILLFLSSSINPVIYVVMSNEYRKAYKNLFRRRIKASLSLRKI</sequence>
<proteinExistence type="inferred from homology"/>